<accession>Q24C04</accession>
<protein>
    <submittedName>
        <fullName evidence="2">Uncharacterized protein</fullName>
    </submittedName>
</protein>
<gene>
    <name evidence="2" type="ORF">TTHERM_01020660</name>
</gene>
<reference evidence="3" key="1">
    <citation type="journal article" date="2006" name="PLoS Biol.">
        <title>Macronuclear genome sequence of the ciliate Tetrahymena thermophila, a model eukaryote.</title>
        <authorList>
            <person name="Eisen J.A."/>
            <person name="Coyne R.S."/>
            <person name="Wu M."/>
            <person name="Wu D."/>
            <person name="Thiagarajan M."/>
            <person name="Wortman J.R."/>
            <person name="Badger J.H."/>
            <person name="Ren Q."/>
            <person name="Amedeo P."/>
            <person name="Jones K.M."/>
            <person name="Tallon L.J."/>
            <person name="Delcher A.L."/>
            <person name="Salzberg S.L."/>
            <person name="Silva J.C."/>
            <person name="Haas B.J."/>
            <person name="Majoros W.H."/>
            <person name="Farzad M."/>
            <person name="Carlton J.M."/>
            <person name="Smith R.K. Jr."/>
            <person name="Garg J."/>
            <person name="Pearlman R.E."/>
            <person name="Karrer K.M."/>
            <person name="Sun L."/>
            <person name="Manning G."/>
            <person name="Elde N.C."/>
            <person name="Turkewitz A.P."/>
            <person name="Asai D.J."/>
            <person name="Wilkes D.E."/>
            <person name="Wang Y."/>
            <person name="Cai H."/>
            <person name="Collins K."/>
            <person name="Stewart B.A."/>
            <person name="Lee S.R."/>
            <person name="Wilamowska K."/>
            <person name="Weinberg Z."/>
            <person name="Ruzzo W.L."/>
            <person name="Wloga D."/>
            <person name="Gaertig J."/>
            <person name="Frankel J."/>
            <person name="Tsao C.-C."/>
            <person name="Gorovsky M.A."/>
            <person name="Keeling P.J."/>
            <person name="Waller R.F."/>
            <person name="Patron N.J."/>
            <person name="Cherry J.M."/>
            <person name="Stover N.A."/>
            <person name="Krieger C.J."/>
            <person name="del Toro C."/>
            <person name="Ryder H.F."/>
            <person name="Williamson S.C."/>
            <person name="Barbeau R.A."/>
            <person name="Hamilton E.P."/>
            <person name="Orias E."/>
        </authorList>
    </citation>
    <scope>NUCLEOTIDE SEQUENCE [LARGE SCALE GENOMIC DNA]</scope>
    <source>
        <strain evidence="3">SB210</strain>
    </source>
</reference>
<feature type="compositionally biased region" description="Low complexity" evidence="1">
    <location>
        <begin position="682"/>
        <end position="710"/>
    </location>
</feature>
<evidence type="ECO:0000313" key="3">
    <source>
        <dbReference type="Proteomes" id="UP000009168"/>
    </source>
</evidence>
<dbReference type="HOGENOM" id="CLU_398774_0_0_1"/>
<feature type="region of interest" description="Disordered" evidence="1">
    <location>
        <begin position="522"/>
        <end position="594"/>
    </location>
</feature>
<feature type="region of interest" description="Disordered" evidence="1">
    <location>
        <begin position="674"/>
        <end position="726"/>
    </location>
</feature>
<name>Q24C04_TETTS</name>
<evidence type="ECO:0000313" key="2">
    <source>
        <dbReference type="EMBL" id="EAS05298.2"/>
    </source>
</evidence>
<feature type="compositionally biased region" description="Polar residues" evidence="1">
    <location>
        <begin position="522"/>
        <end position="533"/>
    </location>
</feature>
<proteinExistence type="predicted"/>
<feature type="compositionally biased region" description="Basic and acidic residues" evidence="1">
    <location>
        <begin position="421"/>
        <end position="433"/>
    </location>
</feature>
<dbReference type="GeneID" id="7835970"/>
<dbReference type="EMBL" id="GG662374">
    <property type="protein sequence ID" value="EAS05298.2"/>
    <property type="molecule type" value="Genomic_DNA"/>
</dbReference>
<dbReference type="InParanoid" id="Q24C04"/>
<keyword evidence="3" id="KW-1185">Reference proteome</keyword>
<feature type="region of interest" description="Disordered" evidence="1">
    <location>
        <begin position="405"/>
        <end position="444"/>
    </location>
</feature>
<feature type="compositionally biased region" description="Polar residues" evidence="1">
    <location>
        <begin position="541"/>
        <end position="550"/>
    </location>
</feature>
<organism evidence="2 3">
    <name type="scientific">Tetrahymena thermophila (strain SB210)</name>
    <dbReference type="NCBI Taxonomy" id="312017"/>
    <lineage>
        <taxon>Eukaryota</taxon>
        <taxon>Sar</taxon>
        <taxon>Alveolata</taxon>
        <taxon>Ciliophora</taxon>
        <taxon>Intramacronucleata</taxon>
        <taxon>Oligohymenophorea</taxon>
        <taxon>Hymenostomatida</taxon>
        <taxon>Tetrahymenina</taxon>
        <taxon>Tetrahymenidae</taxon>
        <taxon>Tetrahymena</taxon>
    </lineage>
</organism>
<dbReference type="Proteomes" id="UP000009168">
    <property type="component" value="Unassembled WGS sequence"/>
</dbReference>
<feature type="compositionally biased region" description="Basic and acidic residues" evidence="1">
    <location>
        <begin position="717"/>
        <end position="726"/>
    </location>
</feature>
<dbReference type="RefSeq" id="XP_001025543.2">
    <property type="nucleotide sequence ID" value="XM_001025543.2"/>
</dbReference>
<dbReference type="KEGG" id="tet:TTHERM_01020660"/>
<feature type="compositionally biased region" description="Basic and acidic residues" evidence="1">
    <location>
        <begin position="551"/>
        <end position="560"/>
    </location>
</feature>
<feature type="compositionally biased region" description="Polar residues" evidence="1">
    <location>
        <begin position="566"/>
        <end position="577"/>
    </location>
</feature>
<evidence type="ECO:0000256" key="1">
    <source>
        <dbReference type="SAM" id="MobiDB-lite"/>
    </source>
</evidence>
<dbReference type="AlphaFoldDB" id="Q24C04"/>
<sequence length="726" mass="84318">MKQKNSSVYNELQQDIKHRKMMQAISERIKKVDEIDKQNAQMTKRIQQSESSINFHKNTQDYIKYSNFLKLSQKNRLNSHIRMKTASFYGSKEDFRPDTSYIMKRTKTQEDLFEQEQDDLFDSCQNNQIIPRLLSTQQNMNHIQLNQFRPNSTSLTQRPKKCSNDSILQGHRSKQENRILLQNLEESKQKIYLDRLSDAIFLDKTNENTPKDKKGNSSSVQKIFEKNREIQQTEFNLEILKAMNQVIVRGRVNIEGGTKKKYFIKTLEKNYFLKILIRYMSEAQQLFLFDAILEKDHADVSGDSKNSKNDSLESIEEYSLSKESIKSDLLNKFISDIDIENEKLIIKSLGFQNQQRLSIQRPQSQESKLNFHFKKNRNEICQEEALQNYLIGKFKKLTTSGQIDSFDNTIKKDNSPNTKKVKNEVSDEVKESNGGEASKAKSQTSSSSFTSAILKKYQQSEINSDEIAKQNEEIQKSINFFKNSKISQYFKLTEPDKKYFGQKTIIGISKFQQSAVNFRNSVQSEKLETQPSPQRRKYQSYDLNSTQPIHSQKEKREKRSPVKMLKSSSFARINTQESKQDDSTKNIESNTIIDSSQLDQQDQITKVKRSSSGSQKVKLFIMLQNKQKIKAKYFDKEYNGNEKNKINNLLAKKNLSSQGQLLQNFLISKQMPNQISGEKKSQQATITQLDKQQQQNNSPQKGQQQTQSNSEAIKGILQDKQKVKQV</sequence>